<evidence type="ECO:0000313" key="2">
    <source>
        <dbReference type="Proteomes" id="UP000800096"/>
    </source>
</evidence>
<sequence>MFRSMTRKGLRGTESAVPPQMTLRLEHVLPRFLKPITVAMLCYAWFMAVEVEFIRTMRPWERVLVSVYLSRSDFPHCNYSFSQPKLPLSPLQTTSTST</sequence>
<dbReference type="Proteomes" id="UP000800096">
    <property type="component" value="Unassembled WGS sequence"/>
</dbReference>
<proteinExistence type="predicted"/>
<dbReference type="EMBL" id="ML979146">
    <property type="protein sequence ID" value="KAF1911091.1"/>
    <property type="molecule type" value="Genomic_DNA"/>
</dbReference>
<organism evidence="1 2">
    <name type="scientific">Ampelomyces quisqualis</name>
    <name type="common">Powdery mildew agent</name>
    <dbReference type="NCBI Taxonomy" id="50730"/>
    <lineage>
        <taxon>Eukaryota</taxon>
        <taxon>Fungi</taxon>
        <taxon>Dikarya</taxon>
        <taxon>Ascomycota</taxon>
        <taxon>Pezizomycotina</taxon>
        <taxon>Dothideomycetes</taxon>
        <taxon>Pleosporomycetidae</taxon>
        <taxon>Pleosporales</taxon>
        <taxon>Pleosporineae</taxon>
        <taxon>Phaeosphaeriaceae</taxon>
        <taxon>Ampelomyces</taxon>
    </lineage>
</organism>
<dbReference type="AlphaFoldDB" id="A0A6A5Q4W5"/>
<accession>A0A6A5Q4W5</accession>
<keyword evidence="2" id="KW-1185">Reference proteome</keyword>
<gene>
    <name evidence="1" type="ORF">BDU57DRAFT_524801</name>
</gene>
<evidence type="ECO:0000313" key="1">
    <source>
        <dbReference type="EMBL" id="KAF1911091.1"/>
    </source>
</evidence>
<name>A0A6A5Q4W5_AMPQU</name>
<reference evidence="1" key="1">
    <citation type="journal article" date="2020" name="Stud. Mycol.">
        <title>101 Dothideomycetes genomes: a test case for predicting lifestyles and emergence of pathogens.</title>
        <authorList>
            <person name="Haridas S."/>
            <person name="Albert R."/>
            <person name="Binder M."/>
            <person name="Bloem J."/>
            <person name="Labutti K."/>
            <person name="Salamov A."/>
            <person name="Andreopoulos B."/>
            <person name="Baker S."/>
            <person name="Barry K."/>
            <person name="Bills G."/>
            <person name="Bluhm B."/>
            <person name="Cannon C."/>
            <person name="Castanera R."/>
            <person name="Culley D."/>
            <person name="Daum C."/>
            <person name="Ezra D."/>
            <person name="Gonzalez J."/>
            <person name="Henrissat B."/>
            <person name="Kuo A."/>
            <person name="Liang C."/>
            <person name="Lipzen A."/>
            <person name="Lutzoni F."/>
            <person name="Magnuson J."/>
            <person name="Mondo S."/>
            <person name="Nolan M."/>
            <person name="Ohm R."/>
            <person name="Pangilinan J."/>
            <person name="Park H.-J."/>
            <person name="Ramirez L."/>
            <person name="Alfaro M."/>
            <person name="Sun H."/>
            <person name="Tritt A."/>
            <person name="Yoshinaga Y."/>
            <person name="Zwiers L.-H."/>
            <person name="Turgeon B."/>
            <person name="Goodwin S."/>
            <person name="Spatafora J."/>
            <person name="Crous P."/>
            <person name="Grigoriev I."/>
        </authorList>
    </citation>
    <scope>NUCLEOTIDE SEQUENCE</scope>
    <source>
        <strain evidence="1">HMLAC05119</strain>
    </source>
</reference>
<protein>
    <submittedName>
        <fullName evidence="1">Uncharacterized protein</fullName>
    </submittedName>
</protein>